<evidence type="ECO:0000313" key="1">
    <source>
        <dbReference type="EMBL" id="OGF99050.1"/>
    </source>
</evidence>
<dbReference type="EMBL" id="MFJB01000070">
    <property type="protein sequence ID" value="OGF99050.1"/>
    <property type="molecule type" value="Genomic_DNA"/>
</dbReference>
<accession>A0A1F5YFV7</accession>
<organism evidence="1 2">
    <name type="scientific">Candidatus Gottesmanbacteria bacterium RBG_16_38_7b</name>
    <dbReference type="NCBI Taxonomy" id="1798372"/>
    <lineage>
        <taxon>Bacteria</taxon>
        <taxon>Candidatus Gottesmaniibacteriota</taxon>
    </lineage>
</organism>
<reference evidence="1 2" key="1">
    <citation type="journal article" date="2016" name="Nat. Commun.">
        <title>Thousands of microbial genomes shed light on interconnected biogeochemical processes in an aquifer system.</title>
        <authorList>
            <person name="Anantharaman K."/>
            <person name="Brown C.T."/>
            <person name="Hug L.A."/>
            <person name="Sharon I."/>
            <person name="Castelle C.J."/>
            <person name="Probst A.J."/>
            <person name="Thomas B.C."/>
            <person name="Singh A."/>
            <person name="Wilkins M.J."/>
            <person name="Karaoz U."/>
            <person name="Brodie E.L."/>
            <person name="Williams K.H."/>
            <person name="Hubbard S.S."/>
            <person name="Banfield J.F."/>
        </authorList>
    </citation>
    <scope>NUCLEOTIDE SEQUENCE [LARGE SCALE GENOMIC DNA]</scope>
</reference>
<dbReference type="AlphaFoldDB" id="A0A1F5YFV7"/>
<proteinExistence type="predicted"/>
<dbReference type="Proteomes" id="UP000177396">
    <property type="component" value="Unassembled WGS sequence"/>
</dbReference>
<comment type="caution">
    <text evidence="1">The sequence shown here is derived from an EMBL/GenBank/DDBJ whole genome shotgun (WGS) entry which is preliminary data.</text>
</comment>
<gene>
    <name evidence="1" type="ORF">A2153_01150</name>
</gene>
<name>A0A1F5YFV7_9BACT</name>
<sequence>MAQLQEALPGIKPANNELGISETVFTAPSPPECYLLPLPNPADVEPARKMKEPGKPILVYPPDYSNPT</sequence>
<evidence type="ECO:0000313" key="2">
    <source>
        <dbReference type="Proteomes" id="UP000177396"/>
    </source>
</evidence>
<protein>
    <submittedName>
        <fullName evidence="1">Uncharacterized protein</fullName>
    </submittedName>
</protein>